<dbReference type="PROSITE" id="PS50865">
    <property type="entry name" value="ZF_MYND_2"/>
    <property type="match status" value="1"/>
</dbReference>
<sequence length="320" mass="35799">MHYRVLDPPKVSTLPSGDLDAAGQYRKYGRKSYCLPLPRASVSNFASVHKMVTPLDRIFHHPSQLSPHQLADMNDDAYKIHLPLETLNKCSFCNKDPVEKKLCSACGERLYCSQECNIADWKQHKVNCGQTDRIDLAQFYPFLSWMCASSYINPSRPLHPALTWKIMNNVNPDTPPVQLPDGSYAKLVMLDDTHAPDPKLAADPTNWCPQAESQDIARKLSRRLLYSGNLLPIITAVATSIFVEMYTTTSGSDPSLGYRKRLQYGSSPISDFGIAMGSVKVTPQDRLAFLRKSNGTISYEQDQIITTGYTSLPLEGRNHS</sequence>
<reference evidence="6 7" key="1">
    <citation type="submission" date="2022-09" db="EMBL/GenBank/DDBJ databases">
        <authorList>
            <person name="Palmer J.M."/>
        </authorList>
    </citation>
    <scope>NUCLEOTIDE SEQUENCE [LARGE SCALE GENOMIC DNA]</scope>
    <source>
        <strain evidence="6 7">DSM 7382</strain>
    </source>
</reference>
<dbReference type="GO" id="GO:0008270">
    <property type="term" value="F:zinc ion binding"/>
    <property type="evidence" value="ECO:0007669"/>
    <property type="project" value="UniProtKB-KW"/>
</dbReference>
<gene>
    <name evidence="6" type="ORF">QCA50_005092</name>
</gene>
<keyword evidence="1" id="KW-0479">Metal-binding</keyword>
<proteinExistence type="predicted"/>
<keyword evidence="7" id="KW-1185">Reference proteome</keyword>
<comment type="caution">
    <text evidence="6">The sequence shown here is derived from an EMBL/GenBank/DDBJ whole genome shotgun (WGS) entry which is preliminary data.</text>
</comment>
<evidence type="ECO:0000256" key="2">
    <source>
        <dbReference type="ARBA" id="ARBA00022771"/>
    </source>
</evidence>
<evidence type="ECO:0000313" key="6">
    <source>
        <dbReference type="EMBL" id="KAK7691692.1"/>
    </source>
</evidence>
<dbReference type="PROSITE" id="PS01360">
    <property type="entry name" value="ZF_MYND_1"/>
    <property type="match status" value="1"/>
</dbReference>
<dbReference type="EMBL" id="JASBNA010000005">
    <property type="protein sequence ID" value="KAK7691692.1"/>
    <property type="molecule type" value="Genomic_DNA"/>
</dbReference>
<dbReference type="Pfam" id="PF01753">
    <property type="entry name" value="zf-MYND"/>
    <property type="match status" value="1"/>
</dbReference>
<keyword evidence="3" id="KW-0862">Zinc</keyword>
<feature type="domain" description="MYND-type" evidence="5">
    <location>
        <begin position="90"/>
        <end position="128"/>
    </location>
</feature>
<evidence type="ECO:0000256" key="3">
    <source>
        <dbReference type="ARBA" id="ARBA00022833"/>
    </source>
</evidence>
<dbReference type="Proteomes" id="UP001385951">
    <property type="component" value="Unassembled WGS sequence"/>
</dbReference>
<dbReference type="InterPro" id="IPR002893">
    <property type="entry name" value="Znf_MYND"/>
</dbReference>
<dbReference type="Gene3D" id="6.10.140.2220">
    <property type="match status" value="1"/>
</dbReference>
<keyword evidence="2 4" id="KW-0863">Zinc-finger</keyword>
<name>A0AAW0GP60_9APHY</name>
<dbReference type="AlphaFoldDB" id="A0AAW0GP60"/>
<evidence type="ECO:0000313" key="7">
    <source>
        <dbReference type="Proteomes" id="UP001385951"/>
    </source>
</evidence>
<protein>
    <recommendedName>
        <fullName evidence="5">MYND-type domain-containing protein</fullName>
    </recommendedName>
</protein>
<accession>A0AAW0GP60</accession>
<evidence type="ECO:0000256" key="1">
    <source>
        <dbReference type="ARBA" id="ARBA00022723"/>
    </source>
</evidence>
<organism evidence="6 7">
    <name type="scientific">Cerrena zonata</name>
    <dbReference type="NCBI Taxonomy" id="2478898"/>
    <lineage>
        <taxon>Eukaryota</taxon>
        <taxon>Fungi</taxon>
        <taxon>Dikarya</taxon>
        <taxon>Basidiomycota</taxon>
        <taxon>Agaricomycotina</taxon>
        <taxon>Agaricomycetes</taxon>
        <taxon>Polyporales</taxon>
        <taxon>Cerrenaceae</taxon>
        <taxon>Cerrena</taxon>
    </lineage>
</organism>
<dbReference type="SUPFAM" id="SSF144232">
    <property type="entry name" value="HIT/MYND zinc finger-like"/>
    <property type="match status" value="1"/>
</dbReference>
<evidence type="ECO:0000259" key="5">
    <source>
        <dbReference type="PROSITE" id="PS50865"/>
    </source>
</evidence>
<evidence type="ECO:0000256" key="4">
    <source>
        <dbReference type="PROSITE-ProRule" id="PRU00134"/>
    </source>
</evidence>